<evidence type="ECO:0000256" key="1">
    <source>
        <dbReference type="SAM" id="MobiDB-lite"/>
    </source>
</evidence>
<keyword evidence="5" id="KW-1185">Reference proteome</keyword>
<feature type="compositionally biased region" description="Basic and acidic residues" evidence="1">
    <location>
        <begin position="110"/>
        <end position="130"/>
    </location>
</feature>
<dbReference type="EMBL" id="RRYP01003716">
    <property type="protein sequence ID" value="TNV83551.1"/>
    <property type="molecule type" value="Genomic_DNA"/>
</dbReference>
<dbReference type="OrthoDB" id="10546964at2759"/>
<sequence length="378" mass="45344">MNKLNAFPLLWKVSSPNALLYRNQYLITIHVRKITTLEARRIMQIPDGSTQAYNDDFLKKQYIKLAKVYHPDAQGTAEKFQQLQEAYGRLKAESKGYTLTEDDLFKMYQKHQEKDSERQEDEQNKHRDMYQDDEDARESFEKWKKQQFSAYDQQVHDEFLKNRYQRTFYKYTSAQSNMNQRRTNDSDEQQFKSSFSSQTHFNESKSDYRNEPPHVNPNGKHYSMKHNSKLLAFFTNGRERNRIIDLYHDEILFAIILCGIAFNVMLYYYLQMRKKLKRQDELQKIMDQNAAIQMSKRNFIMQQAAGEQKIPEITSAINRQTMKIYVDNKMVMENQISMDDLIRMSDQTNKFQLSNYLIRKVRREKVKRGLVEYDEDDD</sequence>
<feature type="region of interest" description="Disordered" evidence="1">
    <location>
        <begin position="175"/>
        <end position="222"/>
    </location>
</feature>
<dbReference type="CDD" id="cd06257">
    <property type="entry name" value="DnaJ"/>
    <property type="match status" value="1"/>
</dbReference>
<dbReference type="AlphaFoldDB" id="A0A8J8NXA3"/>
<organism evidence="4 5">
    <name type="scientific">Halteria grandinella</name>
    <dbReference type="NCBI Taxonomy" id="5974"/>
    <lineage>
        <taxon>Eukaryota</taxon>
        <taxon>Sar</taxon>
        <taxon>Alveolata</taxon>
        <taxon>Ciliophora</taxon>
        <taxon>Intramacronucleata</taxon>
        <taxon>Spirotrichea</taxon>
        <taxon>Stichotrichia</taxon>
        <taxon>Sporadotrichida</taxon>
        <taxon>Halteriidae</taxon>
        <taxon>Halteria</taxon>
    </lineage>
</organism>
<gene>
    <name evidence="4" type="ORF">FGO68_gene13839</name>
</gene>
<feature type="compositionally biased region" description="Basic and acidic residues" evidence="1">
    <location>
        <begin position="202"/>
        <end position="212"/>
    </location>
</feature>
<keyword evidence="2" id="KW-1133">Transmembrane helix</keyword>
<dbReference type="PROSITE" id="PS50076">
    <property type="entry name" value="DNAJ_2"/>
    <property type="match status" value="1"/>
</dbReference>
<evidence type="ECO:0000259" key="3">
    <source>
        <dbReference type="PROSITE" id="PS50076"/>
    </source>
</evidence>
<dbReference type="InterPro" id="IPR036869">
    <property type="entry name" value="J_dom_sf"/>
</dbReference>
<comment type="caution">
    <text evidence="4">The sequence shown here is derived from an EMBL/GenBank/DDBJ whole genome shotgun (WGS) entry which is preliminary data.</text>
</comment>
<dbReference type="SMART" id="SM00271">
    <property type="entry name" value="DnaJ"/>
    <property type="match status" value="1"/>
</dbReference>
<feature type="transmembrane region" description="Helical" evidence="2">
    <location>
        <begin position="251"/>
        <end position="270"/>
    </location>
</feature>
<keyword evidence="2" id="KW-0812">Transmembrane</keyword>
<proteinExistence type="predicted"/>
<dbReference type="Proteomes" id="UP000785679">
    <property type="component" value="Unassembled WGS sequence"/>
</dbReference>
<dbReference type="InterPro" id="IPR001623">
    <property type="entry name" value="DnaJ_domain"/>
</dbReference>
<keyword evidence="2" id="KW-0472">Membrane</keyword>
<dbReference type="Pfam" id="PF00226">
    <property type="entry name" value="DnaJ"/>
    <property type="match status" value="1"/>
</dbReference>
<protein>
    <recommendedName>
        <fullName evidence="3">J domain-containing protein</fullName>
    </recommendedName>
</protein>
<reference evidence="4" key="1">
    <citation type="submission" date="2019-06" db="EMBL/GenBank/DDBJ databases">
        <authorList>
            <person name="Zheng W."/>
        </authorList>
    </citation>
    <scope>NUCLEOTIDE SEQUENCE</scope>
    <source>
        <strain evidence="4">QDHG01</strain>
    </source>
</reference>
<feature type="domain" description="J" evidence="3">
    <location>
        <begin position="38"/>
        <end position="112"/>
    </location>
</feature>
<evidence type="ECO:0000313" key="4">
    <source>
        <dbReference type="EMBL" id="TNV83551.1"/>
    </source>
</evidence>
<dbReference type="Gene3D" id="1.10.287.110">
    <property type="entry name" value="DnaJ domain"/>
    <property type="match status" value="1"/>
</dbReference>
<evidence type="ECO:0000313" key="5">
    <source>
        <dbReference type="Proteomes" id="UP000785679"/>
    </source>
</evidence>
<feature type="region of interest" description="Disordered" evidence="1">
    <location>
        <begin position="110"/>
        <end position="137"/>
    </location>
</feature>
<dbReference type="SUPFAM" id="SSF46565">
    <property type="entry name" value="Chaperone J-domain"/>
    <property type="match status" value="1"/>
</dbReference>
<evidence type="ECO:0000256" key="2">
    <source>
        <dbReference type="SAM" id="Phobius"/>
    </source>
</evidence>
<accession>A0A8J8NXA3</accession>
<name>A0A8J8NXA3_HALGN</name>
<feature type="compositionally biased region" description="Polar residues" evidence="1">
    <location>
        <begin position="191"/>
        <end position="201"/>
    </location>
</feature>